<evidence type="ECO:0000256" key="1">
    <source>
        <dbReference type="SAM" id="MobiDB-lite"/>
    </source>
</evidence>
<sequence>MKNKLFARVIVFFLLLSFQSAYAFYTARPLAMGGAFTAVADDANAVYYNPAGFARNPGIDILGSTVLANRNNEIGDNQASLKVCFEAEMNPFAWVLGIGAATAMALEGAKYLHDQGVVDKGWGQPNTYKPGESMSEDVKKQGSEKKVDVHQQAKEKAKEVGKDAAGKAAEFGKQSLEAAKAGFLWSLKNPWFYYGGPYHSYYYDRGYSPQGKAQFALGLSWMFDKNPALNQNTNWYTLTLASGYEERIAFGGNINVYDLLIPSTNLKGLGGGFDVGMLLRPLDQISFGLSVANLLVAPIRFDNGSVTNYEMDIKGGISIAPIQNVMLAVDVHNFMKKTATMHYGVELFPIPGVALRAGLNDNSKSAGIGIALNQLILDYAYLGGSYNRTQVVGVTWKI</sequence>
<comment type="caution">
    <text evidence="3">The sequence shown here is derived from an EMBL/GenBank/DDBJ whole genome shotgun (WGS) entry which is preliminary data.</text>
</comment>
<dbReference type="AlphaFoldDB" id="A0A1F4U5U6"/>
<dbReference type="Proteomes" id="UP000179242">
    <property type="component" value="Unassembled WGS sequence"/>
</dbReference>
<organism evidence="3 4">
    <name type="scientific">candidate division WOR-1 bacterium RIFOXYC2_FULL_46_14</name>
    <dbReference type="NCBI Taxonomy" id="1802587"/>
    <lineage>
        <taxon>Bacteria</taxon>
        <taxon>Bacillati</taxon>
        <taxon>Saganbacteria</taxon>
    </lineage>
</organism>
<evidence type="ECO:0008006" key="5">
    <source>
        <dbReference type="Google" id="ProtNLM"/>
    </source>
</evidence>
<feature type="compositionally biased region" description="Basic and acidic residues" evidence="1">
    <location>
        <begin position="136"/>
        <end position="161"/>
    </location>
</feature>
<name>A0A1F4U5U6_UNCSA</name>
<dbReference type="SUPFAM" id="SSF56935">
    <property type="entry name" value="Porins"/>
    <property type="match status" value="1"/>
</dbReference>
<evidence type="ECO:0000313" key="3">
    <source>
        <dbReference type="EMBL" id="OGC40345.1"/>
    </source>
</evidence>
<dbReference type="Gene3D" id="2.40.160.60">
    <property type="entry name" value="Outer membrane protein transport protein (OMPP1/FadL/TodX)"/>
    <property type="match status" value="1"/>
</dbReference>
<feature type="signal peptide" evidence="2">
    <location>
        <begin position="1"/>
        <end position="23"/>
    </location>
</feature>
<dbReference type="EMBL" id="MEUJ01000004">
    <property type="protein sequence ID" value="OGC40345.1"/>
    <property type="molecule type" value="Genomic_DNA"/>
</dbReference>
<protein>
    <recommendedName>
        <fullName evidence="5">DUF5723 domain-containing protein</fullName>
    </recommendedName>
</protein>
<keyword evidence="2" id="KW-0732">Signal</keyword>
<evidence type="ECO:0000256" key="2">
    <source>
        <dbReference type="SAM" id="SignalP"/>
    </source>
</evidence>
<feature type="chain" id="PRO_5009514748" description="DUF5723 domain-containing protein" evidence="2">
    <location>
        <begin position="24"/>
        <end position="398"/>
    </location>
</feature>
<accession>A0A1F4U5U6</accession>
<evidence type="ECO:0000313" key="4">
    <source>
        <dbReference type="Proteomes" id="UP000179242"/>
    </source>
</evidence>
<feature type="region of interest" description="Disordered" evidence="1">
    <location>
        <begin position="122"/>
        <end position="161"/>
    </location>
</feature>
<proteinExistence type="predicted"/>
<gene>
    <name evidence="3" type="ORF">A2438_03645</name>
</gene>
<reference evidence="3 4" key="1">
    <citation type="journal article" date="2016" name="Nat. Commun.">
        <title>Thousands of microbial genomes shed light on interconnected biogeochemical processes in an aquifer system.</title>
        <authorList>
            <person name="Anantharaman K."/>
            <person name="Brown C.T."/>
            <person name="Hug L.A."/>
            <person name="Sharon I."/>
            <person name="Castelle C.J."/>
            <person name="Probst A.J."/>
            <person name="Thomas B.C."/>
            <person name="Singh A."/>
            <person name="Wilkins M.J."/>
            <person name="Karaoz U."/>
            <person name="Brodie E.L."/>
            <person name="Williams K.H."/>
            <person name="Hubbard S.S."/>
            <person name="Banfield J.F."/>
        </authorList>
    </citation>
    <scope>NUCLEOTIDE SEQUENCE [LARGE SCALE GENOMIC DNA]</scope>
</reference>